<reference evidence="8 9" key="1">
    <citation type="journal article" date="2016" name="Sci. Rep.">
        <title>Metabolic traits of an uncultured archaeal lineage -MSBL1- from brine pools of the Red Sea.</title>
        <authorList>
            <person name="Mwirichia R."/>
            <person name="Alam I."/>
            <person name="Rashid M."/>
            <person name="Vinu M."/>
            <person name="Ba-Alawi W."/>
            <person name="Anthony Kamau A."/>
            <person name="Kamanda Ngugi D."/>
            <person name="Goker M."/>
            <person name="Klenk H.P."/>
            <person name="Bajic V."/>
            <person name="Stingl U."/>
        </authorList>
    </citation>
    <scope>NUCLEOTIDE SEQUENCE [LARGE SCALE GENOMIC DNA]</scope>
    <source>
        <strain evidence="8">SCGC-AAA259O05</strain>
    </source>
</reference>
<evidence type="ECO:0008006" key="10">
    <source>
        <dbReference type="Google" id="ProtNLM"/>
    </source>
</evidence>
<dbReference type="GO" id="GO:0006310">
    <property type="term" value="P:DNA recombination"/>
    <property type="evidence" value="ECO:0007669"/>
    <property type="project" value="UniProtKB-KW"/>
</dbReference>
<dbReference type="AlphaFoldDB" id="A0A133V1Q8"/>
<feature type="domain" description="Tyr recombinase" evidence="6">
    <location>
        <begin position="145"/>
        <end position="357"/>
    </location>
</feature>
<dbReference type="PROSITE" id="PS51898">
    <property type="entry name" value="TYR_RECOMBINASE"/>
    <property type="match status" value="1"/>
</dbReference>
<accession>A0A133V1Q8</accession>
<keyword evidence="3" id="KW-0233">DNA recombination</keyword>
<gene>
    <name evidence="8" type="ORF">AKJ41_04165</name>
</gene>
<name>A0A133V1Q8_9EURY</name>
<proteinExistence type="predicted"/>
<organism evidence="8 9">
    <name type="scientific">candidate division MSBL1 archaeon SCGC-AAA259O05</name>
    <dbReference type="NCBI Taxonomy" id="1698271"/>
    <lineage>
        <taxon>Archaea</taxon>
        <taxon>Methanobacteriati</taxon>
        <taxon>Methanobacteriota</taxon>
        <taxon>candidate division MSBL1</taxon>
    </lineage>
</organism>
<feature type="domain" description="Core-binding (CB)" evidence="7">
    <location>
        <begin position="40"/>
        <end position="128"/>
    </location>
</feature>
<protein>
    <recommendedName>
        <fullName evidence="10">Tyr recombinase domain-containing protein</fullName>
    </recommendedName>
</protein>
<dbReference type="InterPro" id="IPR002104">
    <property type="entry name" value="Integrase_catalytic"/>
</dbReference>
<evidence type="ECO:0000256" key="3">
    <source>
        <dbReference type="ARBA" id="ARBA00023172"/>
    </source>
</evidence>
<comment type="caution">
    <text evidence="8">The sequence shown here is derived from an EMBL/GenBank/DDBJ whole genome shotgun (WGS) entry which is preliminary data.</text>
</comment>
<sequence>MCERKERNPFGHGDPHDPPSLREFEVDLGIKSREGEGAWESDLPSVQNLLDHLQRYSGSEGTKDEYLRIIHRFYKFSEKDLGELVEAEKEDVESLVQEFGDEIARDGGSKRYVNSVMRTLRTFLEVNGHENLQLETHHVPSRYSKRTQYVPRKEEIHRMARITESLRDRAIILFLWTTGLRVSTAVGLNYGDIKEEFESDEKFVKVPVYPEMKKRVPDACKGEIPYYTFVHPLATRHLRIYLSRRETKYGPMREDYPLFHSDWRHWEKDERTKRRLRRRSVQRTVKKSAKLAGIDEWENVTPHCLRKAFKSVLRAPTKKGGRLDEGTQEFFMGHILPGTQDEYYDRSNVEFHRQEYAKLDFSDDRSSGQNEGRKEEKAGGPDKVVEKEELPEHLGRGWIFLEKIDDEQFIIRRAEATDGVKT</sequence>
<keyword evidence="1" id="KW-0229">DNA integration</keyword>
<dbReference type="PANTHER" id="PTHR30349">
    <property type="entry name" value="PHAGE INTEGRASE-RELATED"/>
    <property type="match status" value="1"/>
</dbReference>
<dbReference type="Pfam" id="PF00589">
    <property type="entry name" value="Phage_integrase"/>
    <property type="match status" value="1"/>
</dbReference>
<evidence type="ECO:0000313" key="8">
    <source>
        <dbReference type="EMBL" id="KXB00326.1"/>
    </source>
</evidence>
<feature type="region of interest" description="Disordered" evidence="5">
    <location>
        <begin position="1"/>
        <end position="21"/>
    </location>
</feature>
<dbReference type="EMBL" id="LHXV01000051">
    <property type="protein sequence ID" value="KXB00326.1"/>
    <property type="molecule type" value="Genomic_DNA"/>
</dbReference>
<evidence type="ECO:0000256" key="5">
    <source>
        <dbReference type="SAM" id="MobiDB-lite"/>
    </source>
</evidence>
<feature type="region of interest" description="Disordered" evidence="5">
    <location>
        <begin position="360"/>
        <end position="389"/>
    </location>
</feature>
<dbReference type="CDD" id="cd00397">
    <property type="entry name" value="DNA_BRE_C"/>
    <property type="match status" value="1"/>
</dbReference>
<keyword evidence="9" id="KW-1185">Reference proteome</keyword>
<evidence type="ECO:0000256" key="2">
    <source>
        <dbReference type="ARBA" id="ARBA00023125"/>
    </source>
</evidence>
<dbReference type="Proteomes" id="UP000070344">
    <property type="component" value="Unassembled WGS sequence"/>
</dbReference>
<keyword evidence="2 4" id="KW-0238">DNA-binding</keyword>
<evidence type="ECO:0000256" key="1">
    <source>
        <dbReference type="ARBA" id="ARBA00022908"/>
    </source>
</evidence>
<dbReference type="SUPFAM" id="SSF56349">
    <property type="entry name" value="DNA breaking-rejoining enzymes"/>
    <property type="match status" value="1"/>
</dbReference>
<evidence type="ECO:0000256" key="4">
    <source>
        <dbReference type="PROSITE-ProRule" id="PRU01248"/>
    </source>
</evidence>
<evidence type="ECO:0000259" key="6">
    <source>
        <dbReference type="PROSITE" id="PS51898"/>
    </source>
</evidence>
<evidence type="ECO:0000313" key="9">
    <source>
        <dbReference type="Proteomes" id="UP000070344"/>
    </source>
</evidence>
<evidence type="ECO:0000259" key="7">
    <source>
        <dbReference type="PROSITE" id="PS51900"/>
    </source>
</evidence>
<dbReference type="GO" id="GO:0015074">
    <property type="term" value="P:DNA integration"/>
    <property type="evidence" value="ECO:0007669"/>
    <property type="project" value="UniProtKB-KW"/>
</dbReference>
<dbReference type="GO" id="GO:0003677">
    <property type="term" value="F:DNA binding"/>
    <property type="evidence" value="ECO:0007669"/>
    <property type="project" value="UniProtKB-UniRule"/>
</dbReference>
<dbReference type="InterPro" id="IPR013762">
    <property type="entry name" value="Integrase-like_cat_sf"/>
</dbReference>
<dbReference type="Gene3D" id="1.10.443.10">
    <property type="entry name" value="Intergrase catalytic core"/>
    <property type="match status" value="1"/>
</dbReference>
<dbReference type="InterPro" id="IPR044068">
    <property type="entry name" value="CB"/>
</dbReference>
<dbReference type="PANTHER" id="PTHR30349:SF41">
    <property type="entry name" value="INTEGRASE_RECOMBINASE PROTEIN MJ0367-RELATED"/>
    <property type="match status" value="1"/>
</dbReference>
<dbReference type="InterPro" id="IPR011010">
    <property type="entry name" value="DNA_brk_join_enz"/>
</dbReference>
<dbReference type="PROSITE" id="PS51900">
    <property type="entry name" value="CB"/>
    <property type="match status" value="1"/>
</dbReference>
<dbReference type="InterPro" id="IPR050090">
    <property type="entry name" value="Tyrosine_recombinase_XerCD"/>
</dbReference>